<feature type="compositionally biased region" description="Basic and acidic residues" evidence="2">
    <location>
        <begin position="82"/>
        <end position="109"/>
    </location>
</feature>
<dbReference type="InterPro" id="IPR007858">
    <property type="entry name" value="Dpy-30_motif"/>
</dbReference>
<organism evidence="3 4">
    <name type="scientific">Tritrichomonas foetus</name>
    <dbReference type="NCBI Taxonomy" id="1144522"/>
    <lineage>
        <taxon>Eukaryota</taxon>
        <taxon>Metamonada</taxon>
        <taxon>Parabasalia</taxon>
        <taxon>Tritrichomonadida</taxon>
        <taxon>Tritrichomonadidae</taxon>
        <taxon>Tritrichomonas</taxon>
    </lineage>
</organism>
<protein>
    <submittedName>
        <fullName evidence="3">DPY30 domain-containing protein 1</fullName>
    </submittedName>
</protein>
<comment type="caution">
    <text evidence="3">The sequence shown here is derived from an EMBL/GenBank/DDBJ whole genome shotgun (WGS) entry which is preliminary data.</text>
</comment>
<evidence type="ECO:0000313" key="4">
    <source>
        <dbReference type="Proteomes" id="UP000179807"/>
    </source>
</evidence>
<dbReference type="EMBL" id="MLAK01000643">
    <property type="protein sequence ID" value="OHT09297.1"/>
    <property type="molecule type" value="Genomic_DNA"/>
</dbReference>
<sequence length="137" mass="16105">MTIDISYIKETVGDVIAEGLKETARAHPVDPLDYFAKWLLHYRDVQDNCAKFGEEEKKLQTDKEEYLEGLRQEKAKIDAEEKLRREKEEAERLEQERRARELEEARSKDGEEEEEKEEKESTPDEDETESGYSGSYN</sequence>
<evidence type="ECO:0000256" key="2">
    <source>
        <dbReference type="SAM" id="MobiDB-lite"/>
    </source>
</evidence>
<proteinExistence type="inferred from homology"/>
<dbReference type="AlphaFoldDB" id="A0A1J4KCZ7"/>
<dbReference type="Proteomes" id="UP000179807">
    <property type="component" value="Unassembled WGS sequence"/>
</dbReference>
<name>A0A1J4KCZ7_9EUKA</name>
<reference evidence="3" key="1">
    <citation type="submission" date="2016-10" db="EMBL/GenBank/DDBJ databases">
        <authorList>
            <person name="Benchimol M."/>
            <person name="Almeida L.G."/>
            <person name="Vasconcelos A.T."/>
            <person name="Perreira-Neves A."/>
            <person name="Rosa I.A."/>
            <person name="Tasca T."/>
            <person name="Bogo M.R."/>
            <person name="de Souza W."/>
        </authorList>
    </citation>
    <scope>NUCLEOTIDE SEQUENCE [LARGE SCALE GENOMIC DNA]</scope>
    <source>
        <strain evidence="3">K</strain>
    </source>
</reference>
<dbReference type="RefSeq" id="XP_068362433.1">
    <property type="nucleotide sequence ID" value="XM_068502237.1"/>
</dbReference>
<dbReference type="GeneID" id="94836941"/>
<dbReference type="VEuPathDB" id="TrichDB:TRFO_21866"/>
<dbReference type="OrthoDB" id="432281at2759"/>
<dbReference type="PANTHER" id="PTHR23356:SF16">
    <property type="entry name" value="DPY30 DOMAIN CONTAINING 2"/>
    <property type="match status" value="1"/>
</dbReference>
<comment type="similarity">
    <text evidence="1">Belongs to the dpy-30 family.</text>
</comment>
<dbReference type="CDD" id="cd22966">
    <property type="entry name" value="DD_DYDC-like"/>
    <property type="match status" value="1"/>
</dbReference>
<dbReference type="PANTHER" id="PTHR23356">
    <property type="entry name" value="DPY30-RELATED"/>
    <property type="match status" value="1"/>
</dbReference>
<dbReference type="Gene3D" id="1.20.890.10">
    <property type="entry name" value="cAMP-dependent protein kinase regulatory subunit, dimerization-anchoring domain"/>
    <property type="match status" value="1"/>
</dbReference>
<evidence type="ECO:0000256" key="1">
    <source>
        <dbReference type="ARBA" id="ARBA00010849"/>
    </source>
</evidence>
<dbReference type="InterPro" id="IPR049630">
    <property type="entry name" value="DYDC-like_DD"/>
</dbReference>
<dbReference type="Pfam" id="PF05186">
    <property type="entry name" value="Dpy-30"/>
    <property type="match status" value="1"/>
</dbReference>
<accession>A0A1J4KCZ7</accession>
<feature type="region of interest" description="Disordered" evidence="2">
    <location>
        <begin position="82"/>
        <end position="137"/>
    </location>
</feature>
<dbReference type="GO" id="GO:0048188">
    <property type="term" value="C:Set1C/COMPASS complex"/>
    <property type="evidence" value="ECO:0007669"/>
    <property type="project" value="InterPro"/>
</dbReference>
<keyword evidence="4" id="KW-1185">Reference proteome</keyword>
<gene>
    <name evidence="3" type="primary">DYDC1</name>
    <name evidence="3" type="ORF">TRFO_21866</name>
</gene>
<evidence type="ECO:0000313" key="3">
    <source>
        <dbReference type="EMBL" id="OHT09297.1"/>
    </source>
</evidence>
<feature type="compositionally biased region" description="Acidic residues" evidence="2">
    <location>
        <begin position="110"/>
        <end position="129"/>
    </location>
</feature>
<dbReference type="InterPro" id="IPR037856">
    <property type="entry name" value="Sdc1/DPY30"/>
</dbReference>